<dbReference type="Pfam" id="PF00254">
    <property type="entry name" value="FKBP_C"/>
    <property type="match status" value="1"/>
</dbReference>
<dbReference type="Proteomes" id="UP000663879">
    <property type="component" value="Unassembled WGS sequence"/>
</dbReference>
<evidence type="ECO:0000256" key="2">
    <source>
        <dbReference type="ARBA" id="ARBA00022737"/>
    </source>
</evidence>
<dbReference type="GO" id="GO:0051879">
    <property type="term" value="F:Hsp90 protein binding"/>
    <property type="evidence" value="ECO:0007669"/>
    <property type="project" value="TreeGrafter"/>
</dbReference>
<evidence type="ECO:0000313" key="7">
    <source>
        <dbReference type="EMBL" id="CAF0907657.1"/>
    </source>
</evidence>
<comment type="catalytic activity">
    <reaction evidence="4">
        <text>[protein]-peptidylproline (omega=180) = [protein]-peptidylproline (omega=0)</text>
        <dbReference type="Rhea" id="RHEA:16237"/>
        <dbReference type="Rhea" id="RHEA-COMP:10747"/>
        <dbReference type="Rhea" id="RHEA-COMP:10748"/>
        <dbReference type="ChEBI" id="CHEBI:83833"/>
        <dbReference type="ChEBI" id="CHEBI:83834"/>
        <dbReference type="EC" id="5.2.1.8"/>
    </reaction>
</comment>
<sequence>MVEDKNSNSVLSTDFDALTPDNVEKELEKLKLIDDNYDSDEDERDRVKLTGKGLDFRALKAGEDVEFEYDPDKVEDNFNLEDEMDQIDYKKIYSLKNPELIMDEEDENGISKTPFEILRSKMEDISPFKNKMVMKRMLIPGSGLPIPLGSRVRVHYNAYFEMNDEPFDSTHLRNKSFEFKLGAGNVVAGLDVAVASMKKHEKSQFIFEPDYYCGKFGCEPRVPKNTPVLFEIEVISFVEANAYDQYETASDEQREKVNLEQMLKICNCLRELGNDNYKRMNYKEAAKKYRKAIYLLENTNLKTEEEEKRWQGVMLKLYLNMSQVCLKRAKPKKTIYYCKLALDQDAQNAKAIYRYGKSLRMLQDFDRSRKFLLRAYKLAPGSKEISDEITQLDQDIAKYKNLEKDFYKKMFKQSDQKTSDNDEISLDTEENFDPTKENIIKKLNEFKSNENLKVFKVQMHMFSLDILNFLIRKAEDMNLTIREIKGETKILQILKNES</sequence>
<dbReference type="PROSITE" id="PS50005">
    <property type="entry name" value="TPR"/>
    <property type="match status" value="1"/>
</dbReference>
<dbReference type="SUPFAM" id="SSF54534">
    <property type="entry name" value="FKBP-like"/>
    <property type="match status" value="1"/>
</dbReference>
<feature type="repeat" description="TPR" evidence="5">
    <location>
        <begin position="349"/>
        <end position="382"/>
    </location>
</feature>
<name>A0A814A5K9_9BILA</name>
<keyword evidence="4" id="KW-0697">Rotamase</keyword>
<accession>A0A814A5K9</accession>
<dbReference type="GO" id="GO:0007283">
    <property type="term" value="P:spermatogenesis"/>
    <property type="evidence" value="ECO:0007669"/>
    <property type="project" value="TreeGrafter"/>
</dbReference>
<keyword evidence="4" id="KW-0413">Isomerase</keyword>
<gene>
    <name evidence="7" type="ORF">OXX778_LOCUS11731</name>
</gene>
<dbReference type="PANTHER" id="PTHR46674">
    <property type="entry name" value="INACTIVE PEPTIDYL-PROLYL CIS-TRANS ISOMERASE FKBP6"/>
    <property type="match status" value="1"/>
</dbReference>
<dbReference type="InterPro" id="IPR011990">
    <property type="entry name" value="TPR-like_helical_dom_sf"/>
</dbReference>
<dbReference type="GO" id="GO:0003755">
    <property type="term" value="F:peptidyl-prolyl cis-trans isomerase activity"/>
    <property type="evidence" value="ECO:0007669"/>
    <property type="project" value="UniProtKB-KW"/>
</dbReference>
<evidence type="ECO:0000313" key="8">
    <source>
        <dbReference type="Proteomes" id="UP000663879"/>
    </source>
</evidence>
<comment type="similarity">
    <text evidence="1">Belongs to the FKBP6 family.</text>
</comment>
<dbReference type="SMART" id="SM00028">
    <property type="entry name" value="TPR"/>
    <property type="match status" value="3"/>
</dbReference>
<dbReference type="Gene3D" id="3.10.50.40">
    <property type="match status" value="1"/>
</dbReference>
<proteinExistence type="inferred from homology"/>
<dbReference type="InterPro" id="IPR019734">
    <property type="entry name" value="TPR_rpt"/>
</dbReference>
<keyword evidence="3 5" id="KW-0802">TPR repeat</keyword>
<dbReference type="AlphaFoldDB" id="A0A814A5K9"/>
<evidence type="ECO:0000256" key="5">
    <source>
        <dbReference type="PROSITE-ProRule" id="PRU00339"/>
    </source>
</evidence>
<evidence type="ECO:0000256" key="4">
    <source>
        <dbReference type="PROSITE-ProRule" id="PRU00277"/>
    </source>
</evidence>
<dbReference type="EC" id="5.2.1.8" evidence="4"/>
<comment type="caution">
    <text evidence="7">The sequence shown here is derived from an EMBL/GenBank/DDBJ whole genome shotgun (WGS) entry which is preliminary data.</text>
</comment>
<dbReference type="SUPFAM" id="SSF48452">
    <property type="entry name" value="TPR-like"/>
    <property type="match status" value="1"/>
</dbReference>
<dbReference type="PROSITE" id="PS50059">
    <property type="entry name" value="FKBP_PPIASE"/>
    <property type="match status" value="1"/>
</dbReference>
<dbReference type="PANTHER" id="PTHR46674:SF1">
    <property type="entry name" value="INACTIVE PEPTIDYL-PROLYL CIS-TRANS ISOMERASE FKBP6"/>
    <property type="match status" value="1"/>
</dbReference>
<feature type="domain" description="PPIase FKBP-type" evidence="6">
    <location>
        <begin position="149"/>
        <end position="238"/>
    </location>
</feature>
<dbReference type="InterPro" id="IPR046357">
    <property type="entry name" value="PPIase_dom_sf"/>
</dbReference>
<keyword evidence="8" id="KW-1185">Reference proteome</keyword>
<dbReference type="InterPro" id="IPR001179">
    <property type="entry name" value="PPIase_FKBP_dom"/>
</dbReference>
<evidence type="ECO:0000259" key="6">
    <source>
        <dbReference type="PROSITE" id="PS50059"/>
    </source>
</evidence>
<dbReference type="GO" id="GO:0005737">
    <property type="term" value="C:cytoplasm"/>
    <property type="evidence" value="ECO:0007669"/>
    <property type="project" value="TreeGrafter"/>
</dbReference>
<dbReference type="EMBL" id="CAJNOC010002028">
    <property type="protein sequence ID" value="CAF0907657.1"/>
    <property type="molecule type" value="Genomic_DNA"/>
</dbReference>
<keyword evidence="2" id="KW-0677">Repeat</keyword>
<organism evidence="7 8">
    <name type="scientific">Brachionus calyciflorus</name>
    <dbReference type="NCBI Taxonomy" id="104777"/>
    <lineage>
        <taxon>Eukaryota</taxon>
        <taxon>Metazoa</taxon>
        <taxon>Spiralia</taxon>
        <taxon>Gnathifera</taxon>
        <taxon>Rotifera</taxon>
        <taxon>Eurotatoria</taxon>
        <taxon>Monogononta</taxon>
        <taxon>Pseudotrocha</taxon>
        <taxon>Ploima</taxon>
        <taxon>Brachionidae</taxon>
        <taxon>Brachionus</taxon>
    </lineage>
</organism>
<dbReference type="GO" id="GO:0034587">
    <property type="term" value="P:piRNA processing"/>
    <property type="evidence" value="ECO:0007669"/>
    <property type="project" value="TreeGrafter"/>
</dbReference>
<dbReference type="Gene3D" id="1.25.40.10">
    <property type="entry name" value="Tetratricopeptide repeat domain"/>
    <property type="match status" value="1"/>
</dbReference>
<dbReference type="OrthoDB" id="8116123at2759"/>
<dbReference type="InterPro" id="IPR042282">
    <property type="entry name" value="FKBP6/shu"/>
</dbReference>
<protein>
    <recommendedName>
        <fullName evidence="4">peptidylprolyl isomerase</fullName>
        <ecNumber evidence="4">5.2.1.8</ecNumber>
    </recommendedName>
</protein>
<evidence type="ECO:0000256" key="1">
    <source>
        <dbReference type="ARBA" id="ARBA00009648"/>
    </source>
</evidence>
<reference evidence="7" key="1">
    <citation type="submission" date="2021-02" db="EMBL/GenBank/DDBJ databases">
        <authorList>
            <person name="Nowell W R."/>
        </authorList>
    </citation>
    <scope>NUCLEOTIDE SEQUENCE</scope>
    <source>
        <strain evidence="7">Ploen Becks lab</strain>
    </source>
</reference>
<evidence type="ECO:0000256" key="3">
    <source>
        <dbReference type="ARBA" id="ARBA00022803"/>
    </source>
</evidence>